<reference evidence="1" key="1">
    <citation type="journal article" date="2021" name="Proc. Natl. Acad. Sci. U.S.A.">
        <title>A Catalog of Tens of Thousands of Viruses from Human Metagenomes Reveals Hidden Associations with Chronic Diseases.</title>
        <authorList>
            <person name="Tisza M.J."/>
            <person name="Buck C.B."/>
        </authorList>
    </citation>
    <scope>NUCLEOTIDE SEQUENCE</scope>
    <source>
        <strain evidence="1">CtrCN24</strain>
    </source>
</reference>
<accession>A0A8S5SK66</accession>
<organism evidence="1">
    <name type="scientific">Siphoviridae sp. ctrCN24</name>
    <dbReference type="NCBI Taxonomy" id="2827953"/>
    <lineage>
        <taxon>Viruses</taxon>
        <taxon>Duplodnaviria</taxon>
        <taxon>Heunggongvirae</taxon>
        <taxon>Uroviricota</taxon>
        <taxon>Caudoviricetes</taxon>
    </lineage>
</organism>
<evidence type="ECO:0000313" key="1">
    <source>
        <dbReference type="EMBL" id="DAF51452.1"/>
    </source>
</evidence>
<name>A0A8S5SK66_9CAUD</name>
<dbReference type="EMBL" id="BK032616">
    <property type="protein sequence ID" value="DAF51452.1"/>
    <property type="molecule type" value="Genomic_DNA"/>
</dbReference>
<sequence length="32" mass="3430">MHVAYADCDGEVMLIDSKQAQSHKTNPRVGGA</sequence>
<proteinExistence type="predicted"/>
<protein>
    <submittedName>
        <fullName evidence="1">CRISPR-associated protein</fullName>
    </submittedName>
</protein>